<name>A0A068UR11_COFCA</name>
<proteinExistence type="predicted"/>
<gene>
    <name evidence="1" type="ORF">GSCOC_T00030642001</name>
</gene>
<dbReference type="STRING" id="49390.A0A068UR11"/>
<reference evidence="2" key="1">
    <citation type="journal article" date="2014" name="Science">
        <title>The coffee genome provides insight into the convergent evolution of caffeine biosynthesis.</title>
        <authorList>
            <person name="Denoeud F."/>
            <person name="Carretero-Paulet L."/>
            <person name="Dereeper A."/>
            <person name="Droc G."/>
            <person name="Guyot R."/>
            <person name="Pietrella M."/>
            <person name="Zheng C."/>
            <person name="Alberti A."/>
            <person name="Anthony F."/>
            <person name="Aprea G."/>
            <person name="Aury J.M."/>
            <person name="Bento P."/>
            <person name="Bernard M."/>
            <person name="Bocs S."/>
            <person name="Campa C."/>
            <person name="Cenci A."/>
            <person name="Combes M.C."/>
            <person name="Crouzillat D."/>
            <person name="Da Silva C."/>
            <person name="Daddiego L."/>
            <person name="De Bellis F."/>
            <person name="Dussert S."/>
            <person name="Garsmeur O."/>
            <person name="Gayraud T."/>
            <person name="Guignon V."/>
            <person name="Jahn K."/>
            <person name="Jamilloux V."/>
            <person name="Joet T."/>
            <person name="Labadie K."/>
            <person name="Lan T."/>
            <person name="Leclercq J."/>
            <person name="Lepelley M."/>
            <person name="Leroy T."/>
            <person name="Li L.T."/>
            <person name="Librado P."/>
            <person name="Lopez L."/>
            <person name="Munoz A."/>
            <person name="Noel B."/>
            <person name="Pallavicini A."/>
            <person name="Perrotta G."/>
            <person name="Poncet V."/>
            <person name="Pot D."/>
            <person name="Priyono X."/>
            <person name="Rigoreau M."/>
            <person name="Rouard M."/>
            <person name="Rozas J."/>
            <person name="Tranchant-Dubreuil C."/>
            <person name="VanBuren R."/>
            <person name="Zhang Q."/>
            <person name="Andrade A.C."/>
            <person name="Argout X."/>
            <person name="Bertrand B."/>
            <person name="de Kochko A."/>
            <person name="Graziosi G."/>
            <person name="Henry R.J."/>
            <person name="Jayarama X."/>
            <person name="Ming R."/>
            <person name="Nagai C."/>
            <person name="Rounsley S."/>
            <person name="Sankoff D."/>
            <person name="Giuliano G."/>
            <person name="Albert V.A."/>
            <person name="Wincker P."/>
            <person name="Lashermes P."/>
        </authorList>
    </citation>
    <scope>NUCLEOTIDE SEQUENCE [LARGE SCALE GENOMIC DNA]</scope>
    <source>
        <strain evidence="2">cv. DH200-94</strain>
    </source>
</reference>
<dbReference type="Gramene" id="CDP10058">
    <property type="protein sequence ID" value="CDP10058"/>
    <property type="gene ID" value="GSCOC_T00030642001"/>
</dbReference>
<dbReference type="AlphaFoldDB" id="A0A068UR11"/>
<keyword evidence="2" id="KW-1185">Reference proteome</keyword>
<dbReference type="EMBL" id="HG739126">
    <property type="protein sequence ID" value="CDP10058.1"/>
    <property type="molecule type" value="Genomic_DNA"/>
</dbReference>
<dbReference type="Proteomes" id="UP000295252">
    <property type="component" value="Chromosome V"/>
</dbReference>
<dbReference type="OMA" id="WAEFDER"/>
<dbReference type="SUPFAM" id="SSF52058">
    <property type="entry name" value="L domain-like"/>
    <property type="match status" value="1"/>
</dbReference>
<evidence type="ECO:0000313" key="1">
    <source>
        <dbReference type="EMBL" id="CDP10058.1"/>
    </source>
</evidence>
<sequence length="110" mass="12420">MLPAPLSVDRSSNLLVELPETFGNLKDLKALYASNNGLRSLPSILFKMCSQLSILDLHGTEVTMDVLRQFEGWDDFDNRRRLKHQKQLDFRVSRSAEFDEGADNSYGAAS</sequence>
<accession>A0A068UR11</accession>
<dbReference type="InParanoid" id="A0A068UR11"/>
<dbReference type="PhylomeDB" id="A0A068UR11"/>
<dbReference type="Gene3D" id="3.80.10.10">
    <property type="entry name" value="Ribonuclease Inhibitor"/>
    <property type="match status" value="1"/>
</dbReference>
<organism evidence="1 2">
    <name type="scientific">Coffea canephora</name>
    <name type="common">Robusta coffee</name>
    <dbReference type="NCBI Taxonomy" id="49390"/>
    <lineage>
        <taxon>Eukaryota</taxon>
        <taxon>Viridiplantae</taxon>
        <taxon>Streptophyta</taxon>
        <taxon>Embryophyta</taxon>
        <taxon>Tracheophyta</taxon>
        <taxon>Spermatophyta</taxon>
        <taxon>Magnoliopsida</taxon>
        <taxon>eudicotyledons</taxon>
        <taxon>Gunneridae</taxon>
        <taxon>Pentapetalae</taxon>
        <taxon>asterids</taxon>
        <taxon>lamiids</taxon>
        <taxon>Gentianales</taxon>
        <taxon>Rubiaceae</taxon>
        <taxon>Ixoroideae</taxon>
        <taxon>Gardenieae complex</taxon>
        <taxon>Bertiereae - Coffeeae clade</taxon>
        <taxon>Coffeeae</taxon>
        <taxon>Coffea</taxon>
    </lineage>
</organism>
<evidence type="ECO:0000313" key="2">
    <source>
        <dbReference type="Proteomes" id="UP000295252"/>
    </source>
</evidence>
<protein>
    <submittedName>
        <fullName evidence="1">Uncharacterized protein</fullName>
    </submittedName>
</protein>
<dbReference type="InterPro" id="IPR032675">
    <property type="entry name" value="LRR_dom_sf"/>
</dbReference>